<sequence>MASGNHQRPPVQLQSKIPLSFRGRRFLPQCTWYSRIQEWYIYGIIYHYAPFFHRNPMVKCSGPNYVIPNKVHNQSPILKEDVSAIQSGNSMAAIRGPFEDPNPLALQELGCQFSSGLF</sequence>
<reference evidence="1" key="1">
    <citation type="submission" date="2021-03" db="EMBL/GenBank/DDBJ databases">
        <title>Draft genome sequence of rust myrtle Austropuccinia psidii MF-1, a brazilian biotype.</title>
        <authorList>
            <person name="Quecine M.C."/>
            <person name="Pachon D.M.R."/>
            <person name="Bonatelli M.L."/>
            <person name="Correr F.H."/>
            <person name="Franceschini L.M."/>
            <person name="Leite T.F."/>
            <person name="Margarido G.R.A."/>
            <person name="Almeida C.A."/>
            <person name="Ferrarezi J.A."/>
            <person name="Labate C.A."/>
        </authorList>
    </citation>
    <scope>NUCLEOTIDE SEQUENCE</scope>
    <source>
        <strain evidence="1">MF-1</strain>
    </source>
</reference>
<dbReference type="AlphaFoldDB" id="A0A9Q3HQS1"/>
<protein>
    <submittedName>
        <fullName evidence="1">Uncharacterized protein</fullName>
    </submittedName>
</protein>
<evidence type="ECO:0000313" key="2">
    <source>
        <dbReference type="Proteomes" id="UP000765509"/>
    </source>
</evidence>
<gene>
    <name evidence="1" type="ORF">O181_051494</name>
</gene>
<evidence type="ECO:0000313" key="1">
    <source>
        <dbReference type="EMBL" id="MBW0511779.1"/>
    </source>
</evidence>
<proteinExistence type="predicted"/>
<comment type="caution">
    <text evidence="1">The sequence shown here is derived from an EMBL/GenBank/DDBJ whole genome shotgun (WGS) entry which is preliminary data.</text>
</comment>
<organism evidence="1 2">
    <name type="scientific">Austropuccinia psidii MF-1</name>
    <dbReference type="NCBI Taxonomy" id="1389203"/>
    <lineage>
        <taxon>Eukaryota</taxon>
        <taxon>Fungi</taxon>
        <taxon>Dikarya</taxon>
        <taxon>Basidiomycota</taxon>
        <taxon>Pucciniomycotina</taxon>
        <taxon>Pucciniomycetes</taxon>
        <taxon>Pucciniales</taxon>
        <taxon>Sphaerophragmiaceae</taxon>
        <taxon>Austropuccinia</taxon>
    </lineage>
</organism>
<name>A0A9Q3HQS1_9BASI</name>
<dbReference type="EMBL" id="AVOT02022379">
    <property type="protein sequence ID" value="MBW0511779.1"/>
    <property type="molecule type" value="Genomic_DNA"/>
</dbReference>
<accession>A0A9Q3HQS1</accession>
<dbReference type="Proteomes" id="UP000765509">
    <property type="component" value="Unassembled WGS sequence"/>
</dbReference>
<keyword evidence="2" id="KW-1185">Reference proteome</keyword>